<reference evidence="1" key="1">
    <citation type="submission" date="2022-08" db="EMBL/GenBank/DDBJ databases">
        <title>Genome sequencing of akame (Lates japonicus).</title>
        <authorList>
            <person name="Hashiguchi Y."/>
            <person name="Takahashi H."/>
        </authorList>
    </citation>
    <scope>NUCLEOTIDE SEQUENCE</scope>
    <source>
        <strain evidence="1">Kochi</strain>
    </source>
</reference>
<gene>
    <name evidence="1" type="ORF">AKAME5_001057000</name>
</gene>
<dbReference type="EMBL" id="BRZM01000033">
    <property type="protein sequence ID" value="GLD58445.1"/>
    <property type="molecule type" value="Genomic_DNA"/>
</dbReference>
<sequence>MAIQEIIKRIGLWRLEEVRLVEELSEQKNCKATWRGSAVTGRKTCRDEQGVSTVTSANLDWLRNYHLANTDAFSLFNEFLEMGPSLCRCVDKACWKSSGDGVIAATVWSSSGVIRLYSTPAYRYHYGPCAYLWKHSDTHAVVVCKFTAAWFGPSTICIRKNVCKTNCLG</sequence>
<dbReference type="AlphaFoldDB" id="A0AAD3MRY5"/>
<accession>A0AAD3MRY5</accession>
<evidence type="ECO:0000313" key="1">
    <source>
        <dbReference type="EMBL" id="GLD58445.1"/>
    </source>
</evidence>
<comment type="caution">
    <text evidence="1">The sequence shown here is derived from an EMBL/GenBank/DDBJ whole genome shotgun (WGS) entry which is preliminary data.</text>
</comment>
<organism evidence="1 2">
    <name type="scientific">Lates japonicus</name>
    <name type="common">Japanese lates</name>
    <dbReference type="NCBI Taxonomy" id="270547"/>
    <lineage>
        <taxon>Eukaryota</taxon>
        <taxon>Metazoa</taxon>
        <taxon>Chordata</taxon>
        <taxon>Craniata</taxon>
        <taxon>Vertebrata</taxon>
        <taxon>Euteleostomi</taxon>
        <taxon>Actinopterygii</taxon>
        <taxon>Neopterygii</taxon>
        <taxon>Teleostei</taxon>
        <taxon>Neoteleostei</taxon>
        <taxon>Acanthomorphata</taxon>
        <taxon>Carangaria</taxon>
        <taxon>Carangaria incertae sedis</taxon>
        <taxon>Centropomidae</taxon>
        <taxon>Lates</taxon>
    </lineage>
</organism>
<proteinExistence type="predicted"/>
<keyword evidence="2" id="KW-1185">Reference proteome</keyword>
<name>A0AAD3MRY5_LATJO</name>
<protein>
    <submittedName>
        <fullName evidence="1">Anoctamin-9-like protein</fullName>
    </submittedName>
</protein>
<dbReference type="Proteomes" id="UP001279410">
    <property type="component" value="Unassembled WGS sequence"/>
</dbReference>
<evidence type="ECO:0000313" key="2">
    <source>
        <dbReference type="Proteomes" id="UP001279410"/>
    </source>
</evidence>